<gene>
    <name evidence="1" type="ORF">GCM10020366_09280</name>
</gene>
<dbReference type="InterPro" id="IPR036291">
    <property type="entry name" value="NAD(P)-bd_dom_sf"/>
</dbReference>
<proteinExistence type="predicted"/>
<comment type="caution">
    <text evidence="1">The sequence shown here is derived from an EMBL/GenBank/DDBJ whole genome shotgun (WGS) entry which is preliminary data.</text>
</comment>
<evidence type="ECO:0000313" key="1">
    <source>
        <dbReference type="EMBL" id="GAA3354001.1"/>
    </source>
</evidence>
<dbReference type="Gene3D" id="3.40.50.720">
    <property type="entry name" value="NAD(P)-binding Rossmann-like Domain"/>
    <property type="match status" value="1"/>
</dbReference>
<sequence>MLALDEPEAWGGLVDLPATADRRAADRLPAVLGGTEDQVALRAAGAYGRRLRPASAPADPWRPHGTVLVVGDDDSAEHLSRRFAADGAEHVLRASTADLREVLDAAPGPITTVVQAAAGDDPVADAERLVALLAGQPLDAVVLMTSIAAVWGVRGQQQAAADGAGSTRWCTA</sequence>
<dbReference type="EMBL" id="BAAAYK010000027">
    <property type="protein sequence ID" value="GAA3354001.1"/>
    <property type="molecule type" value="Genomic_DNA"/>
</dbReference>
<keyword evidence="2" id="KW-1185">Reference proteome</keyword>
<accession>A0ABP6RJ54</accession>
<protein>
    <submittedName>
        <fullName evidence="1">Uncharacterized protein</fullName>
    </submittedName>
</protein>
<dbReference type="Proteomes" id="UP001500483">
    <property type="component" value="Unassembled WGS sequence"/>
</dbReference>
<organism evidence="1 2">
    <name type="scientific">Saccharopolyspora gregorii</name>
    <dbReference type="NCBI Taxonomy" id="33914"/>
    <lineage>
        <taxon>Bacteria</taxon>
        <taxon>Bacillati</taxon>
        <taxon>Actinomycetota</taxon>
        <taxon>Actinomycetes</taxon>
        <taxon>Pseudonocardiales</taxon>
        <taxon>Pseudonocardiaceae</taxon>
        <taxon>Saccharopolyspora</taxon>
    </lineage>
</organism>
<reference evidence="2" key="1">
    <citation type="journal article" date="2019" name="Int. J. Syst. Evol. Microbiol.">
        <title>The Global Catalogue of Microorganisms (GCM) 10K type strain sequencing project: providing services to taxonomists for standard genome sequencing and annotation.</title>
        <authorList>
            <consortium name="The Broad Institute Genomics Platform"/>
            <consortium name="The Broad Institute Genome Sequencing Center for Infectious Disease"/>
            <person name="Wu L."/>
            <person name="Ma J."/>
        </authorList>
    </citation>
    <scope>NUCLEOTIDE SEQUENCE [LARGE SCALE GENOMIC DNA]</scope>
    <source>
        <strain evidence="2">JCM 9687</strain>
    </source>
</reference>
<evidence type="ECO:0000313" key="2">
    <source>
        <dbReference type="Proteomes" id="UP001500483"/>
    </source>
</evidence>
<name>A0ABP6RJ54_9PSEU</name>
<dbReference type="SUPFAM" id="SSF51735">
    <property type="entry name" value="NAD(P)-binding Rossmann-fold domains"/>
    <property type="match status" value="1"/>
</dbReference>
<dbReference type="RefSeq" id="WP_344924493.1">
    <property type="nucleotide sequence ID" value="NZ_BAAAYK010000027.1"/>
</dbReference>